<reference evidence="3" key="1">
    <citation type="journal article" date="2020" name="Stud. Mycol.">
        <title>101 Dothideomycetes genomes: A test case for predicting lifestyles and emergence of pathogens.</title>
        <authorList>
            <person name="Haridas S."/>
            <person name="Albert R."/>
            <person name="Binder M."/>
            <person name="Bloem J."/>
            <person name="LaButti K."/>
            <person name="Salamov A."/>
            <person name="Andreopoulos B."/>
            <person name="Baker S."/>
            <person name="Barry K."/>
            <person name="Bills G."/>
            <person name="Bluhm B."/>
            <person name="Cannon C."/>
            <person name="Castanera R."/>
            <person name="Culley D."/>
            <person name="Daum C."/>
            <person name="Ezra D."/>
            <person name="Gonzalez J."/>
            <person name="Henrissat B."/>
            <person name="Kuo A."/>
            <person name="Liang C."/>
            <person name="Lipzen A."/>
            <person name="Lutzoni F."/>
            <person name="Magnuson J."/>
            <person name="Mondo S."/>
            <person name="Nolan M."/>
            <person name="Ohm R."/>
            <person name="Pangilinan J."/>
            <person name="Park H.-J."/>
            <person name="Ramirez L."/>
            <person name="Alfaro M."/>
            <person name="Sun H."/>
            <person name="Tritt A."/>
            <person name="Yoshinaga Y."/>
            <person name="Zwiers L.-H."/>
            <person name="Turgeon B."/>
            <person name="Goodwin S."/>
            <person name="Spatafora J."/>
            <person name="Crous P."/>
            <person name="Grigoriev I."/>
        </authorList>
    </citation>
    <scope>NUCLEOTIDE SEQUENCE [LARGE SCALE GENOMIC DNA]</scope>
    <source>
        <strain evidence="3">CECT 20119</strain>
    </source>
</reference>
<dbReference type="Proteomes" id="UP000799538">
    <property type="component" value="Unassembled WGS sequence"/>
</dbReference>
<evidence type="ECO:0000313" key="3">
    <source>
        <dbReference type="Proteomes" id="UP000799538"/>
    </source>
</evidence>
<dbReference type="AlphaFoldDB" id="A0A6A6GPZ1"/>
<gene>
    <name evidence="2" type="ORF">BDZ85DRAFT_277648</name>
</gene>
<organism evidence="2 3">
    <name type="scientific">Elsinoe ampelina</name>
    <dbReference type="NCBI Taxonomy" id="302913"/>
    <lineage>
        <taxon>Eukaryota</taxon>
        <taxon>Fungi</taxon>
        <taxon>Dikarya</taxon>
        <taxon>Ascomycota</taxon>
        <taxon>Pezizomycotina</taxon>
        <taxon>Dothideomycetes</taxon>
        <taxon>Dothideomycetidae</taxon>
        <taxon>Myriangiales</taxon>
        <taxon>Elsinoaceae</taxon>
        <taxon>Elsinoe</taxon>
    </lineage>
</organism>
<feature type="domain" description="C2H2-type" evidence="1">
    <location>
        <begin position="297"/>
        <end position="320"/>
    </location>
</feature>
<protein>
    <recommendedName>
        <fullName evidence="1">C2H2-type domain-containing protein</fullName>
    </recommendedName>
</protein>
<dbReference type="OrthoDB" id="4161238at2759"/>
<dbReference type="EMBL" id="ML992501">
    <property type="protein sequence ID" value="KAF2227771.1"/>
    <property type="molecule type" value="Genomic_DNA"/>
</dbReference>
<proteinExistence type="predicted"/>
<keyword evidence="3" id="KW-1185">Reference proteome</keyword>
<name>A0A6A6GPZ1_9PEZI</name>
<evidence type="ECO:0000259" key="1">
    <source>
        <dbReference type="PROSITE" id="PS00028"/>
    </source>
</evidence>
<sequence>MEPISDADQKFFEARCHSVITTTTRPYIFFEQYLGEQDQVEMAFEMIDNLQVSPGVIDHLKSTSPPELTFFKQLPSMPGFNGPVGLKRSEDDNSKWICDGLSPNSEEFDWDPDNLGDGWGGYAVHGLAGLGRRGYVYQTVQQRGTAVKVLEALKDGYEITHIGVLYKHDIPHGDDEPLLRLLNKSMEAQLTFRFGGMHSKDKDYNMGHLVSFDLTQREYDGLCTHSALFDPNGYEGLDKKNASYLAEKIARKRKSDKDRQTRYKAKHADDPAFQAMKQKHMDDGHAKEKARGKYLPCKHAGCDTKWMSKKDMMRHYNAVHLNIRVPCWFVAIDECEQDFNDPQNMRKHFKTKHLEVYKGMVEDGEALDWVPEDLRKWSKGRI</sequence>
<evidence type="ECO:0000313" key="2">
    <source>
        <dbReference type="EMBL" id="KAF2227771.1"/>
    </source>
</evidence>
<accession>A0A6A6GPZ1</accession>
<dbReference type="InterPro" id="IPR013087">
    <property type="entry name" value="Znf_C2H2_type"/>
</dbReference>
<dbReference type="PROSITE" id="PS00028">
    <property type="entry name" value="ZINC_FINGER_C2H2_1"/>
    <property type="match status" value="1"/>
</dbReference>